<evidence type="ECO:0000313" key="10">
    <source>
        <dbReference type="Proteomes" id="UP000248557"/>
    </source>
</evidence>
<evidence type="ECO:0000256" key="7">
    <source>
        <dbReference type="ARBA" id="ARBA00023163"/>
    </source>
</evidence>
<accession>A0A328Q706</accession>
<evidence type="ECO:0000256" key="5">
    <source>
        <dbReference type="ARBA" id="ARBA00023015"/>
    </source>
</evidence>
<dbReference type="InterPro" id="IPR050536">
    <property type="entry name" value="DtxR_MntR_Metal-Reg"/>
</dbReference>
<dbReference type="SUPFAM" id="SSF50037">
    <property type="entry name" value="C-terminal domain of transcriptional repressors"/>
    <property type="match status" value="1"/>
</dbReference>
<dbReference type="SUPFAM" id="SSF46785">
    <property type="entry name" value="Winged helix' DNA-binding domain"/>
    <property type="match status" value="1"/>
</dbReference>
<protein>
    <submittedName>
        <fullName evidence="9">DtxR family iron (Metal) dependent repressor</fullName>
    </submittedName>
</protein>
<dbReference type="Gene3D" id="1.10.10.10">
    <property type="entry name" value="Winged helix-like DNA-binding domain superfamily/Winged helix DNA-binding domain"/>
    <property type="match status" value="1"/>
</dbReference>
<dbReference type="InterPro" id="IPR022689">
    <property type="entry name" value="Iron_dep_repressor"/>
</dbReference>
<dbReference type="InterPro" id="IPR038157">
    <property type="entry name" value="FeoA_core_dom"/>
</dbReference>
<dbReference type="RefSeq" id="WP_112149372.1">
    <property type="nucleotide sequence ID" value="NZ_JAXJAF010000026.1"/>
</dbReference>
<keyword evidence="7" id="KW-0804">Transcription</keyword>
<dbReference type="PANTHER" id="PTHR33238:SF7">
    <property type="entry name" value="IRON-DEPENDENT TRANSCRIPTIONAL REGULATOR"/>
    <property type="match status" value="1"/>
</dbReference>
<evidence type="ECO:0000256" key="3">
    <source>
        <dbReference type="ARBA" id="ARBA00011738"/>
    </source>
</evidence>
<dbReference type="Pfam" id="PF01325">
    <property type="entry name" value="Fe_dep_repress"/>
    <property type="match status" value="1"/>
</dbReference>
<dbReference type="GO" id="GO:0046983">
    <property type="term" value="F:protein dimerization activity"/>
    <property type="evidence" value="ECO:0007669"/>
    <property type="project" value="InterPro"/>
</dbReference>
<keyword evidence="4" id="KW-0408">Iron</keyword>
<dbReference type="InterPro" id="IPR036388">
    <property type="entry name" value="WH-like_DNA-bd_sf"/>
</dbReference>
<dbReference type="SUPFAM" id="SSF47979">
    <property type="entry name" value="Iron-dependent repressor protein, dimerization domain"/>
    <property type="match status" value="1"/>
</dbReference>
<proteinExistence type="inferred from homology"/>
<reference evidence="9 10" key="1">
    <citation type="submission" date="2017-05" db="EMBL/GenBank/DDBJ databases">
        <title>Host range expansion of the Methanosphaera genus to humans and monogastric animals involves recent and extensive reduction in genome content.</title>
        <authorList>
            <person name="Hoedt E.C."/>
            <person name="Volmer J.G."/>
            <person name="Parks D.H."/>
            <person name="Rosewarne C.P."/>
            <person name="Denman S.E."/>
            <person name="Mcsweeney C.S."/>
            <person name="O Cuiv P."/>
            <person name="Hugenholtz P."/>
            <person name="Tyson G.W."/>
            <person name="Morrison M."/>
        </authorList>
    </citation>
    <scope>NUCLEOTIDE SEQUENCE [LARGE SCALE GENOMIC DNA]</scope>
    <source>
        <strain evidence="9 10">PA5</strain>
    </source>
</reference>
<dbReference type="GO" id="GO:0003700">
    <property type="term" value="F:DNA-binding transcription factor activity"/>
    <property type="evidence" value="ECO:0007669"/>
    <property type="project" value="InterPro"/>
</dbReference>
<comment type="similarity">
    <text evidence="2">Belongs to the DtxR/MntR family.</text>
</comment>
<evidence type="ECO:0000256" key="2">
    <source>
        <dbReference type="ARBA" id="ARBA00007871"/>
    </source>
</evidence>
<evidence type="ECO:0000259" key="8">
    <source>
        <dbReference type="PROSITE" id="PS50944"/>
    </source>
</evidence>
<dbReference type="AlphaFoldDB" id="A0A328Q706"/>
<comment type="subcellular location">
    <subcellularLocation>
        <location evidence="1">Cytoplasm</location>
    </subcellularLocation>
</comment>
<dbReference type="PANTHER" id="PTHR33238">
    <property type="entry name" value="IRON (METAL) DEPENDENT REPRESSOR, DTXR FAMILY"/>
    <property type="match status" value="1"/>
</dbReference>
<dbReference type="Pfam" id="PF02742">
    <property type="entry name" value="Fe_dep_repr_C"/>
    <property type="match status" value="1"/>
</dbReference>
<feature type="domain" description="HTH dtxR-type" evidence="8">
    <location>
        <begin position="6"/>
        <end position="67"/>
    </location>
</feature>
<gene>
    <name evidence="9" type="ORF">CA615_02230</name>
</gene>
<dbReference type="Gene3D" id="2.30.30.90">
    <property type="match status" value="1"/>
</dbReference>
<comment type="subunit">
    <text evidence="3">Homodimer.</text>
</comment>
<dbReference type="InterPro" id="IPR036421">
    <property type="entry name" value="Fe_dep_repressor_sf"/>
</dbReference>
<evidence type="ECO:0000313" key="9">
    <source>
        <dbReference type="EMBL" id="RAP03426.1"/>
    </source>
</evidence>
<dbReference type="Gene3D" id="1.10.60.10">
    <property type="entry name" value="Iron dependent repressor, metal binding and dimerisation domain"/>
    <property type="match status" value="1"/>
</dbReference>
<dbReference type="InterPro" id="IPR007167">
    <property type="entry name" value="Fe-transptr_FeoA-like"/>
</dbReference>
<dbReference type="SMART" id="SM00529">
    <property type="entry name" value="HTH_DTXR"/>
    <property type="match status" value="1"/>
</dbReference>
<dbReference type="PROSITE" id="PS50944">
    <property type="entry name" value="HTH_DTXR"/>
    <property type="match status" value="1"/>
</dbReference>
<keyword evidence="5" id="KW-0805">Transcription regulation</keyword>
<dbReference type="InterPro" id="IPR001367">
    <property type="entry name" value="Fe_dep_repressor"/>
</dbReference>
<keyword evidence="6" id="KW-0238">DNA-binding</keyword>
<evidence type="ECO:0000256" key="1">
    <source>
        <dbReference type="ARBA" id="ARBA00004496"/>
    </source>
</evidence>
<dbReference type="InterPro" id="IPR022687">
    <property type="entry name" value="HTH_DTXR"/>
</dbReference>
<dbReference type="EMBL" id="NGJK01000025">
    <property type="protein sequence ID" value="RAP03426.1"/>
    <property type="molecule type" value="Genomic_DNA"/>
</dbReference>
<comment type="caution">
    <text evidence="9">The sequence shown here is derived from an EMBL/GenBank/DDBJ whole genome shotgun (WGS) entry which is preliminary data.</text>
</comment>
<dbReference type="GO" id="GO:0003677">
    <property type="term" value="F:DNA binding"/>
    <property type="evidence" value="ECO:0007669"/>
    <property type="project" value="UniProtKB-KW"/>
</dbReference>
<evidence type="ECO:0000256" key="6">
    <source>
        <dbReference type="ARBA" id="ARBA00023125"/>
    </source>
</evidence>
<dbReference type="GO" id="GO:0005737">
    <property type="term" value="C:cytoplasm"/>
    <property type="evidence" value="ECO:0007669"/>
    <property type="project" value="UniProtKB-SubCell"/>
</dbReference>
<dbReference type="Pfam" id="PF04023">
    <property type="entry name" value="FeoA"/>
    <property type="match status" value="1"/>
</dbReference>
<dbReference type="Proteomes" id="UP000248557">
    <property type="component" value="Unassembled WGS sequence"/>
</dbReference>
<dbReference type="InterPro" id="IPR008988">
    <property type="entry name" value="Transcriptional_repressor_C"/>
</dbReference>
<dbReference type="SMART" id="SM00899">
    <property type="entry name" value="FeoA"/>
    <property type="match status" value="1"/>
</dbReference>
<name>A0A328Q706_9EURY</name>
<sequence length="238" mass="27259">MHGKEISENVEEYLETIYKKSLKDNMAKTTEISKDLNIAPGSVTQMLKKLEEEGYVNYYQYKGVQLTDKGFKVAISIVRKHRLIETFLYKTLGLDMEDLHEQACAMEHTLSDEAERKICQLLDYPDQCPDDHNIIPACDLNIQTCYECSKIHSIDEIPRRIENLKSLGNMTPNTTGVVKFIRGDNNKIKKLLDLGITLETEITLINSTPLNGPVKVLVFDKEIQLDKELSYNVFVELK</sequence>
<evidence type="ECO:0000256" key="4">
    <source>
        <dbReference type="ARBA" id="ARBA00023004"/>
    </source>
</evidence>
<dbReference type="InterPro" id="IPR036390">
    <property type="entry name" value="WH_DNA-bd_sf"/>
</dbReference>
<dbReference type="GO" id="GO:0046914">
    <property type="term" value="F:transition metal ion binding"/>
    <property type="evidence" value="ECO:0007669"/>
    <property type="project" value="InterPro"/>
</dbReference>
<organism evidence="9 10">
    <name type="scientific">Methanosphaera stadtmanae</name>
    <dbReference type="NCBI Taxonomy" id="2317"/>
    <lineage>
        <taxon>Archaea</taxon>
        <taxon>Methanobacteriati</taxon>
        <taxon>Methanobacteriota</taxon>
        <taxon>Methanomada group</taxon>
        <taxon>Methanobacteria</taxon>
        <taxon>Methanobacteriales</taxon>
        <taxon>Methanobacteriaceae</taxon>
        <taxon>Methanosphaera</taxon>
    </lineage>
</organism>